<comment type="caution">
    <text evidence="2">The sequence shown here is derived from an EMBL/GenBank/DDBJ whole genome shotgun (WGS) entry which is preliminary data.</text>
</comment>
<dbReference type="Proteomes" id="UP001153269">
    <property type="component" value="Unassembled WGS sequence"/>
</dbReference>
<name>A0A9N7Z1G7_PLEPL</name>
<keyword evidence="3" id="KW-1185">Reference proteome</keyword>
<proteinExistence type="predicted"/>
<protein>
    <submittedName>
        <fullName evidence="2">Uncharacterized protein</fullName>
    </submittedName>
</protein>
<evidence type="ECO:0000256" key="1">
    <source>
        <dbReference type="SAM" id="MobiDB-lite"/>
    </source>
</evidence>
<evidence type="ECO:0000313" key="3">
    <source>
        <dbReference type="Proteomes" id="UP001153269"/>
    </source>
</evidence>
<feature type="compositionally biased region" description="Low complexity" evidence="1">
    <location>
        <begin position="207"/>
        <end position="218"/>
    </location>
</feature>
<accession>A0A9N7Z1G7</accession>
<organism evidence="2 3">
    <name type="scientific">Pleuronectes platessa</name>
    <name type="common">European plaice</name>
    <dbReference type="NCBI Taxonomy" id="8262"/>
    <lineage>
        <taxon>Eukaryota</taxon>
        <taxon>Metazoa</taxon>
        <taxon>Chordata</taxon>
        <taxon>Craniata</taxon>
        <taxon>Vertebrata</taxon>
        <taxon>Euteleostomi</taxon>
        <taxon>Actinopterygii</taxon>
        <taxon>Neopterygii</taxon>
        <taxon>Teleostei</taxon>
        <taxon>Neoteleostei</taxon>
        <taxon>Acanthomorphata</taxon>
        <taxon>Carangaria</taxon>
        <taxon>Pleuronectiformes</taxon>
        <taxon>Pleuronectoidei</taxon>
        <taxon>Pleuronectidae</taxon>
        <taxon>Pleuronectes</taxon>
    </lineage>
</organism>
<evidence type="ECO:0000313" key="2">
    <source>
        <dbReference type="EMBL" id="CAB1445437.1"/>
    </source>
</evidence>
<feature type="region of interest" description="Disordered" evidence="1">
    <location>
        <begin position="187"/>
        <end position="218"/>
    </location>
</feature>
<dbReference type="EMBL" id="CADEAL010003668">
    <property type="protein sequence ID" value="CAB1445437.1"/>
    <property type="molecule type" value="Genomic_DNA"/>
</dbReference>
<sequence>MEIDIFPEEIRQSLCFVSLLITHPRCVYELARAPDLRSLKTDLGNEEQEGGGGDKREQIRAYCSVSSGPRSCCAALRRLKLSPLPRCAKKIAAQNQAPVANSQSPHVHGESVQVGIVGNPTGETSQENCAPPQLSLTNDASVLKDLDGSALGRISSESGLQIRDSRHSDLKTLLNATTSFVARRPSTVNPWGVQKGKHGQSGGGGVTQPSQGHITHPH</sequence>
<reference evidence="2" key="1">
    <citation type="submission" date="2020-03" db="EMBL/GenBank/DDBJ databases">
        <authorList>
            <person name="Weist P."/>
        </authorList>
    </citation>
    <scope>NUCLEOTIDE SEQUENCE</scope>
</reference>
<dbReference type="AlphaFoldDB" id="A0A9N7Z1G7"/>
<gene>
    <name evidence="2" type="ORF">PLEPLA_LOCUS33168</name>
</gene>